<keyword evidence="4 8" id="KW-0276">Fatty acid metabolism</keyword>
<dbReference type="PROSITE" id="PS00099">
    <property type="entry name" value="THIOLASE_3"/>
    <property type="match status" value="1"/>
</dbReference>
<feature type="active site" description="Proton acceptor" evidence="8 9">
    <location>
        <position position="421"/>
    </location>
</feature>
<evidence type="ECO:0000256" key="5">
    <source>
        <dbReference type="ARBA" id="ARBA00022963"/>
    </source>
</evidence>
<dbReference type="InterPro" id="IPR020617">
    <property type="entry name" value="Thiolase_C"/>
</dbReference>
<sequence>MTIKRLTTSTGERIAIVAGLRTPFAKQATAFHGVPAVDLGKIVVNELLQKHDIDPAIIDQLVFGQVVQMPEAPNIAREIVLGTGMNVSTDAYSVSRACATSFQSTVNVAESIMAGHVDVGIAGGADSSSVAPVGVSKRLARTLVDLTKARTLGQKLSLLSRLGLKDLLPVSPAVAEYSTGISMGQTAEQMAKTYNISRADQDALAHRSHTLATKSWQEGKLAGEVMTAHAEPYKNFIDKDNCIRENSVLESYAKLKPVFDRKHGTVTAATSTPLTDGGAAILLMREGRAKELGYKPLGYIRSFGFSAIDVWQDMLMGPSYSTPIALARAGMNLADLDLIEMHEAFAAQALANMQMFGSTKFAKEHLGRDKAIGDIDMDKFNVMGGSLAYGHPFAATGARLITQTLNELNRRGGGVGLTTACAAGGLGAAMIVETD</sequence>
<dbReference type="GO" id="GO:0003988">
    <property type="term" value="F:acetyl-CoA C-acyltransferase activity"/>
    <property type="evidence" value="ECO:0007669"/>
    <property type="project" value="UniProtKB-UniRule"/>
</dbReference>
<dbReference type="CDD" id="cd00751">
    <property type="entry name" value="thiolase"/>
    <property type="match status" value="1"/>
</dbReference>
<dbReference type="PANTHER" id="PTHR18919:SF107">
    <property type="entry name" value="ACETYL-COA ACETYLTRANSFERASE, CYTOSOLIC"/>
    <property type="match status" value="1"/>
</dbReference>
<dbReference type="InterPro" id="IPR002155">
    <property type="entry name" value="Thiolase"/>
</dbReference>
<evidence type="ECO:0000256" key="2">
    <source>
        <dbReference type="ARBA" id="ARBA00022490"/>
    </source>
</evidence>
<dbReference type="NCBIfam" id="TIGR02446">
    <property type="entry name" value="FadI"/>
    <property type="match status" value="1"/>
</dbReference>
<protein>
    <recommendedName>
        <fullName evidence="8">3-ketoacyl-CoA thiolase</fullName>
        <ecNumber evidence="8">2.3.1.16</ecNumber>
    </recommendedName>
    <alternativeName>
        <fullName evidence="8">ACSs</fullName>
    </alternativeName>
    <alternativeName>
        <fullName evidence="8">Acetyl-CoA acyltransferase</fullName>
    </alternativeName>
    <alternativeName>
        <fullName evidence="8">Acyl-CoA ligase</fullName>
    </alternativeName>
    <alternativeName>
        <fullName evidence="8">Beta-ketothiolase</fullName>
    </alternativeName>
    <alternativeName>
        <fullName evidence="8">Fatty acid oxidation complex subunit beta</fullName>
    </alternativeName>
</protein>
<dbReference type="PIRSF" id="PIRSF000429">
    <property type="entry name" value="Ac-CoA_Ac_transf"/>
    <property type="match status" value="1"/>
</dbReference>
<dbReference type="AlphaFoldDB" id="A0A099KAT4"/>
<keyword evidence="2 8" id="KW-0963">Cytoplasm</keyword>
<dbReference type="Pfam" id="PF00108">
    <property type="entry name" value="Thiolase_N"/>
    <property type="match status" value="1"/>
</dbReference>
<evidence type="ECO:0000256" key="3">
    <source>
        <dbReference type="ARBA" id="ARBA00022679"/>
    </source>
</evidence>
<evidence type="ECO:0000256" key="8">
    <source>
        <dbReference type="HAMAP-Rule" id="MF_01618"/>
    </source>
</evidence>
<evidence type="ECO:0000256" key="4">
    <source>
        <dbReference type="ARBA" id="ARBA00022832"/>
    </source>
</evidence>
<comment type="catalytic activity">
    <reaction evidence="8">
        <text>an acyl-CoA + acetyl-CoA = a 3-oxoacyl-CoA + CoA</text>
        <dbReference type="Rhea" id="RHEA:21564"/>
        <dbReference type="ChEBI" id="CHEBI:57287"/>
        <dbReference type="ChEBI" id="CHEBI:57288"/>
        <dbReference type="ChEBI" id="CHEBI:58342"/>
        <dbReference type="ChEBI" id="CHEBI:90726"/>
        <dbReference type="EC" id="2.3.1.16"/>
    </reaction>
</comment>
<dbReference type="PROSITE" id="PS00737">
    <property type="entry name" value="THIOLASE_2"/>
    <property type="match status" value="1"/>
</dbReference>
<dbReference type="Gene3D" id="3.40.47.10">
    <property type="match status" value="1"/>
</dbReference>
<dbReference type="InterPro" id="IPR012806">
    <property type="entry name" value="Ac-CoA_C-AcTrfase_FadI"/>
</dbReference>
<evidence type="ECO:0000256" key="6">
    <source>
        <dbReference type="ARBA" id="ARBA00023098"/>
    </source>
</evidence>
<evidence type="ECO:0000313" key="13">
    <source>
        <dbReference type="EMBL" id="KGJ87415.1"/>
    </source>
</evidence>
<feature type="domain" description="Thiolase N-terminal" evidence="11">
    <location>
        <begin position="14"/>
        <end position="286"/>
    </location>
</feature>
<comment type="function">
    <text evidence="8">Catalyzes the final step of fatty acid oxidation in which acetyl-CoA is released and the CoA ester of a fatty acid two carbons shorter is formed.</text>
</comment>
<comment type="similarity">
    <text evidence="1 8 10">Belongs to the thiolase-like superfamily. Thiolase family.</text>
</comment>
<dbReference type="SUPFAM" id="SSF53901">
    <property type="entry name" value="Thiolase-like"/>
    <property type="match status" value="2"/>
</dbReference>
<dbReference type="HAMAP" id="MF_01618">
    <property type="entry name" value="FadI"/>
    <property type="match status" value="1"/>
</dbReference>
<name>A0A099KAT4_COLPS</name>
<organism evidence="13 14">
    <name type="scientific">Colwellia psychrerythraea</name>
    <name type="common">Vibrio psychroerythus</name>
    <dbReference type="NCBI Taxonomy" id="28229"/>
    <lineage>
        <taxon>Bacteria</taxon>
        <taxon>Pseudomonadati</taxon>
        <taxon>Pseudomonadota</taxon>
        <taxon>Gammaproteobacteria</taxon>
        <taxon>Alteromonadales</taxon>
        <taxon>Colwelliaceae</taxon>
        <taxon>Colwellia</taxon>
    </lineage>
</organism>
<dbReference type="PATRIC" id="fig|28229.3.peg.4552"/>
<proteinExistence type="inferred from homology"/>
<gene>
    <name evidence="8" type="primary">fadI</name>
    <name evidence="13" type="ORF">GAB14E_4570</name>
</gene>
<dbReference type="Proteomes" id="UP000029868">
    <property type="component" value="Unassembled WGS sequence"/>
</dbReference>
<dbReference type="InterPro" id="IPR020616">
    <property type="entry name" value="Thiolase_N"/>
</dbReference>
<dbReference type="FunFam" id="3.40.47.10:FF:000011">
    <property type="entry name" value="3-ketoacyl-CoA thiolase"/>
    <property type="match status" value="1"/>
</dbReference>
<dbReference type="GO" id="GO:0006635">
    <property type="term" value="P:fatty acid beta-oxidation"/>
    <property type="evidence" value="ECO:0007669"/>
    <property type="project" value="UniProtKB-UniRule"/>
</dbReference>
<keyword evidence="7 8" id="KW-0012">Acyltransferase</keyword>
<dbReference type="RefSeq" id="WP_033084475.1">
    <property type="nucleotide sequence ID" value="NZ_JQEC01000072.1"/>
</dbReference>
<dbReference type="Pfam" id="PF02803">
    <property type="entry name" value="Thiolase_C"/>
    <property type="match status" value="1"/>
</dbReference>
<evidence type="ECO:0000256" key="10">
    <source>
        <dbReference type="RuleBase" id="RU003557"/>
    </source>
</evidence>
<dbReference type="InterPro" id="IPR016039">
    <property type="entry name" value="Thiolase-like"/>
</dbReference>
<feature type="active site" description="Acyl-thioester intermediate" evidence="8 9">
    <location>
        <position position="98"/>
    </location>
</feature>
<keyword evidence="5 8" id="KW-0442">Lipid degradation</keyword>
<feature type="domain" description="Thiolase C-terminal" evidence="12">
    <location>
        <begin position="294"/>
        <end position="433"/>
    </location>
</feature>
<evidence type="ECO:0000259" key="12">
    <source>
        <dbReference type="Pfam" id="PF02803"/>
    </source>
</evidence>
<feature type="active site" description="Proton acceptor" evidence="8 9">
    <location>
        <position position="391"/>
    </location>
</feature>
<dbReference type="PANTHER" id="PTHR18919">
    <property type="entry name" value="ACETYL-COA C-ACYLTRANSFERASE"/>
    <property type="match status" value="1"/>
</dbReference>
<dbReference type="UniPathway" id="UPA00659"/>
<evidence type="ECO:0000256" key="9">
    <source>
        <dbReference type="PIRSR" id="PIRSR000429-1"/>
    </source>
</evidence>
<dbReference type="NCBIfam" id="TIGR01930">
    <property type="entry name" value="AcCoA-C-Actrans"/>
    <property type="match status" value="1"/>
</dbReference>
<comment type="caution">
    <text evidence="13">The sequence shown here is derived from an EMBL/GenBank/DDBJ whole genome shotgun (WGS) entry which is preliminary data.</text>
</comment>
<comment type="subcellular location">
    <subcellularLocation>
        <location evidence="8">Cytoplasm</location>
    </subcellularLocation>
</comment>
<evidence type="ECO:0000259" key="11">
    <source>
        <dbReference type="Pfam" id="PF00108"/>
    </source>
</evidence>
<evidence type="ECO:0000256" key="7">
    <source>
        <dbReference type="ARBA" id="ARBA00023315"/>
    </source>
</evidence>
<dbReference type="GO" id="GO:0005829">
    <property type="term" value="C:cytosol"/>
    <property type="evidence" value="ECO:0007669"/>
    <property type="project" value="TreeGrafter"/>
</dbReference>
<dbReference type="InterPro" id="IPR020610">
    <property type="entry name" value="Thiolase_AS"/>
</dbReference>
<keyword evidence="6 8" id="KW-0443">Lipid metabolism</keyword>
<dbReference type="OrthoDB" id="1402717at2"/>
<comment type="pathway">
    <text evidence="8">Lipid metabolism; fatty acid beta-oxidation.</text>
</comment>
<dbReference type="NCBIfam" id="NF006516">
    <property type="entry name" value="PRK08963.1"/>
    <property type="match status" value="1"/>
</dbReference>
<evidence type="ECO:0000313" key="14">
    <source>
        <dbReference type="Proteomes" id="UP000029868"/>
    </source>
</evidence>
<keyword evidence="3 8" id="KW-0808">Transferase</keyword>
<dbReference type="EC" id="2.3.1.16" evidence="8"/>
<dbReference type="InterPro" id="IPR020613">
    <property type="entry name" value="Thiolase_CS"/>
</dbReference>
<accession>A0A099KAT4</accession>
<evidence type="ECO:0000256" key="1">
    <source>
        <dbReference type="ARBA" id="ARBA00010982"/>
    </source>
</evidence>
<reference evidence="13 14" key="1">
    <citation type="submission" date="2014-08" db="EMBL/GenBank/DDBJ databases">
        <title>Genomic and Phenotypic Diversity of Colwellia psychrerythraea strains from Disparate Marine Basins.</title>
        <authorList>
            <person name="Techtmann S.M."/>
            <person name="Stelling S.C."/>
            <person name="Utturkar S.M."/>
            <person name="Alshibli N."/>
            <person name="Harris A."/>
            <person name="Brown S.D."/>
            <person name="Hazen T.C."/>
        </authorList>
    </citation>
    <scope>NUCLEOTIDE SEQUENCE [LARGE SCALE GENOMIC DNA]</scope>
    <source>
        <strain evidence="13 14">GAB14E</strain>
    </source>
</reference>
<dbReference type="EMBL" id="JQEC01000072">
    <property type="protein sequence ID" value="KGJ87415.1"/>
    <property type="molecule type" value="Genomic_DNA"/>
</dbReference>
<comment type="subunit">
    <text evidence="8">Heterotetramer of two alpha chains (FadJ) and two beta chains (FadI).</text>
</comment>